<keyword evidence="4 5" id="KW-0949">S-adenosyl-L-methionine</keyword>
<dbReference type="UniPathway" id="UPA00148">
    <property type="reaction ID" value="UER00227"/>
</dbReference>
<dbReference type="Proteomes" id="UP000470772">
    <property type="component" value="Unassembled WGS sequence"/>
</dbReference>
<comment type="caution">
    <text evidence="6">The sequence shown here is derived from an EMBL/GenBank/DDBJ whole genome shotgun (WGS) entry which is preliminary data.</text>
</comment>
<evidence type="ECO:0000256" key="3">
    <source>
        <dbReference type="ARBA" id="ARBA00022679"/>
    </source>
</evidence>
<evidence type="ECO:0000256" key="5">
    <source>
        <dbReference type="HAMAP-Rule" id="MF_00787"/>
    </source>
</evidence>
<proteinExistence type="inferred from homology"/>
<dbReference type="GO" id="GO:0032259">
    <property type="term" value="P:methylation"/>
    <property type="evidence" value="ECO:0007669"/>
    <property type="project" value="UniProtKB-KW"/>
</dbReference>
<dbReference type="RefSeq" id="WP_156016229.1">
    <property type="nucleotide sequence ID" value="NZ_WGGD01000005.1"/>
</dbReference>
<dbReference type="HAMAP" id="MF_00787">
    <property type="entry name" value="CbiD"/>
    <property type="match status" value="1"/>
</dbReference>
<keyword evidence="3 5" id="KW-0808">Transferase</keyword>
<dbReference type="EMBL" id="WGGD01000005">
    <property type="protein sequence ID" value="MUN28407.1"/>
    <property type="molecule type" value="Genomic_DNA"/>
</dbReference>
<comment type="function">
    <text evidence="5">Catalyzes the methylation of C-1 in cobalt-precorrin-5B to form cobalt-precorrin-6A.</text>
</comment>
<dbReference type="GO" id="GO:0008168">
    <property type="term" value="F:methyltransferase activity"/>
    <property type="evidence" value="ECO:0007669"/>
    <property type="project" value="UniProtKB-UniRule"/>
</dbReference>
<evidence type="ECO:0000256" key="2">
    <source>
        <dbReference type="ARBA" id="ARBA00022603"/>
    </source>
</evidence>
<reference evidence="6 7" key="1">
    <citation type="submission" date="2019-10" db="EMBL/GenBank/DDBJ databases">
        <title>Sequencing and Assembly of Multiple Reported Metal-Biooxidizing Members of the Extremely Thermoacidophilic Archaeal Family Sulfolobaceae.</title>
        <authorList>
            <person name="Counts J.A."/>
            <person name="Kelly R.M."/>
        </authorList>
    </citation>
    <scope>NUCLEOTIDE SEQUENCE [LARGE SCALE GENOMIC DNA]</scope>
    <source>
        <strain evidence="6 7">DSM 6482</strain>
    </source>
</reference>
<keyword evidence="2 5" id="KW-0489">Methyltransferase</keyword>
<dbReference type="Pfam" id="PF01888">
    <property type="entry name" value="CbiD"/>
    <property type="match status" value="1"/>
</dbReference>
<comment type="pathway">
    <text evidence="5">Cofactor biosynthesis; adenosylcobalamin biosynthesis; cob(II)yrinate a,c-diamide from sirohydrochlorin (anaerobic route): step 6/10.</text>
</comment>
<keyword evidence="7" id="KW-1185">Reference proteome</keyword>
<dbReference type="SUPFAM" id="SSF111342">
    <property type="entry name" value="CbiD-like"/>
    <property type="match status" value="1"/>
</dbReference>
<evidence type="ECO:0000313" key="7">
    <source>
        <dbReference type="Proteomes" id="UP000470772"/>
    </source>
</evidence>
<evidence type="ECO:0000256" key="4">
    <source>
        <dbReference type="ARBA" id="ARBA00022691"/>
    </source>
</evidence>
<name>A0A6A9QGS1_SULME</name>
<dbReference type="PANTHER" id="PTHR35863">
    <property type="entry name" value="COBALT-PRECORRIN-5B C(1)-METHYLTRANSFERASE"/>
    <property type="match status" value="1"/>
</dbReference>
<dbReference type="PIRSF" id="PIRSF026782">
    <property type="entry name" value="CbiD"/>
    <property type="match status" value="1"/>
</dbReference>
<dbReference type="EC" id="2.1.1.195" evidence="5"/>
<dbReference type="Gene3D" id="3.30.2110.10">
    <property type="entry name" value="CbiD-like"/>
    <property type="match status" value="1"/>
</dbReference>
<dbReference type="GO" id="GO:0019251">
    <property type="term" value="P:anaerobic cobalamin biosynthetic process"/>
    <property type="evidence" value="ECO:0007669"/>
    <property type="project" value="UniProtKB-UniRule"/>
</dbReference>
<dbReference type="InterPro" id="IPR002748">
    <property type="entry name" value="CbiD"/>
</dbReference>
<evidence type="ECO:0000313" key="6">
    <source>
        <dbReference type="EMBL" id="MUN28407.1"/>
    </source>
</evidence>
<dbReference type="InterPro" id="IPR036074">
    <property type="entry name" value="CbiD_sf"/>
</dbReference>
<comment type="catalytic activity">
    <reaction evidence="5">
        <text>Co-precorrin-5B + S-adenosyl-L-methionine = Co-precorrin-6A + S-adenosyl-L-homocysteine</text>
        <dbReference type="Rhea" id="RHEA:26285"/>
        <dbReference type="ChEBI" id="CHEBI:57856"/>
        <dbReference type="ChEBI" id="CHEBI:59789"/>
        <dbReference type="ChEBI" id="CHEBI:60063"/>
        <dbReference type="ChEBI" id="CHEBI:60064"/>
        <dbReference type="EC" id="2.1.1.195"/>
    </reaction>
</comment>
<dbReference type="AlphaFoldDB" id="A0A6A9QGS1"/>
<evidence type="ECO:0000256" key="1">
    <source>
        <dbReference type="ARBA" id="ARBA00022573"/>
    </source>
</evidence>
<organism evidence="6 7">
    <name type="scientific">Sulfuracidifex metallicus DSM 6482 = JCM 9184</name>
    <dbReference type="NCBI Taxonomy" id="523847"/>
    <lineage>
        <taxon>Archaea</taxon>
        <taxon>Thermoproteota</taxon>
        <taxon>Thermoprotei</taxon>
        <taxon>Sulfolobales</taxon>
        <taxon>Sulfolobaceae</taxon>
        <taxon>Sulfuracidifex</taxon>
    </lineage>
</organism>
<gene>
    <name evidence="5 6" type="primary">cbiD</name>
    <name evidence="6" type="ORF">GC250_02750</name>
</gene>
<dbReference type="NCBIfam" id="TIGR00312">
    <property type="entry name" value="cbiD"/>
    <property type="match status" value="1"/>
</dbReference>
<keyword evidence="1 5" id="KW-0169">Cobalamin biosynthesis</keyword>
<comment type="similarity">
    <text evidence="5">Belongs to the CbiD family.</text>
</comment>
<accession>A0A6A9QGS1</accession>
<sequence length="352" mass="38073">MLDTLKRFGITTGGAAAAAAKAATLFMMGIKCDRVVVPTPVGLRIEVPIDSFEEKGKEFCATVKKFAGDNPDVLDGIEIVACVSSSEVFTLEGGEGVGVVTRPGLRVKEGDKAINPMSRKMIAEAVSEAYPDMKLKVRIEVPRGREIASDTMNKVVGIEGGISILGTTGVEYPVSDEDYIEHIKCELDALRSSFTSVALALGNTAFSFAKSKGENVVKIGDRVGDSLELACEKGFSHISLYGMPAKLMKVAAGIMNTHNKFGDARIETMVFLAFLAGVDNETILKIANSYSVEEGFHYMGDMKFKVAKLLAERVIFRIKNIKNIRNNIQEKKLSLKVVVVGYEGEELAEMGI</sequence>
<protein>
    <recommendedName>
        <fullName evidence="5">Cobalt-precorrin-5B C(1)-methyltransferase</fullName>
        <ecNumber evidence="5">2.1.1.195</ecNumber>
    </recommendedName>
    <alternativeName>
        <fullName evidence="5">Cobalt-precorrin-6A synthase</fullName>
    </alternativeName>
</protein>
<dbReference type="PANTHER" id="PTHR35863:SF1">
    <property type="entry name" value="COBALT-PRECORRIN-5B C(1)-METHYLTRANSFERASE"/>
    <property type="match status" value="1"/>
</dbReference>